<dbReference type="Pfam" id="PF24986">
    <property type="entry name" value="PRC_RimM"/>
    <property type="match status" value="1"/>
</dbReference>
<sequence>MTKDECFYLGKIVSKYSFKGELLIKLDTDEPESYLTTESILVELNRKLIPFFIEESSLHKSSLLRVQLEDVNSEEDADELVGLSVFLPLKQLPQLAEDQFYYHEIIGFTAFDEKFGEIGKITGVNDTTPQALFEIEHKNGKEILIPVNDSLIQKIDKSNQSFYFQTPEGLIEMYLE</sequence>
<dbReference type="InterPro" id="IPR036976">
    <property type="entry name" value="RimM_N_sf"/>
</dbReference>
<comment type="caution">
    <text evidence="8">The sequence shown here is derived from an EMBL/GenBank/DDBJ whole genome shotgun (WGS) entry which is preliminary data.</text>
</comment>
<evidence type="ECO:0000313" key="8">
    <source>
        <dbReference type="EMBL" id="GGE26449.1"/>
    </source>
</evidence>
<dbReference type="SUPFAM" id="SSF50346">
    <property type="entry name" value="PRC-barrel domain"/>
    <property type="match status" value="1"/>
</dbReference>
<dbReference type="InterPro" id="IPR011961">
    <property type="entry name" value="RimM"/>
</dbReference>
<keyword evidence="1 5" id="KW-0963">Cytoplasm</keyword>
<proteinExistence type="inferred from homology"/>
<evidence type="ECO:0000256" key="5">
    <source>
        <dbReference type="HAMAP-Rule" id="MF_00014"/>
    </source>
</evidence>
<accession>A0ABQ1SE67</accession>
<dbReference type="PANTHER" id="PTHR33692:SF1">
    <property type="entry name" value="RIBOSOME MATURATION FACTOR RIMM"/>
    <property type="match status" value="1"/>
</dbReference>
<dbReference type="InterPro" id="IPR056792">
    <property type="entry name" value="PRC_RimM"/>
</dbReference>
<evidence type="ECO:0000256" key="4">
    <source>
        <dbReference type="ARBA" id="ARBA00023186"/>
    </source>
</evidence>
<evidence type="ECO:0000259" key="7">
    <source>
        <dbReference type="Pfam" id="PF24986"/>
    </source>
</evidence>
<evidence type="ECO:0000313" key="9">
    <source>
        <dbReference type="Proteomes" id="UP000599179"/>
    </source>
</evidence>
<gene>
    <name evidence="5 8" type="primary">rimM</name>
    <name evidence="8" type="ORF">GCM10010832_03970</name>
</gene>
<evidence type="ECO:0000259" key="6">
    <source>
        <dbReference type="Pfam" id="PF01782"/>
    </source>
</evidence>
<dbReference type="Proteomes" id="UP000599179">
    <property type="component" value="Unassembled WGS sequence"/>
</dbReference>
<protein>
    <recommendedName>
        <fullName evidence="5">Ribosome maturation factor RimM</fullName>
    </recommendedName>
</protein>
<dbReference type="RefSeq" id="WP_188457395.1">
    <property type="nucleotide sequence ID" value="NZ_BMGM01000001.1"/>
</dbReference>
<keyword evidence="4 5" id="KW-0143">Chaperone</keyword>
<dbReference type="InterPro" id="IPR011033">
    <property type="entry name" value="PRC_barrel-like_sf"/>
</dbReference>
<evidence type="ECO:0000256" key="1">
    <source>
        <dbReference type="ARBA" id="ARBA00022490"/>
    </source>
</evidence>
<evidence type="ECO:0000256" key="3">
    <source>
        <dbReference type="ARBA" id="ARBA00022552"/>
    </source>
</evidence>
<comment type="domain">
    <text evidence="5">The PRC barrel domain binds ribosomal protein uS19.</text>
</comment>
<name>A0ABQ1SE67_9FLAO</name>
<feature type="domain" description="RimM N-terminal" evidence="6">
    <location>
        <begin position="9"/>
        <end position="88"/>
    </location>
</feature>
<feature type="domain" description="Ribosome maturation factor RimM PRC barrel" evidence="7">
    <location>
        <begin position="103"/>
        <end position="170"/>
    </location>
</feature>
<dbReference type="PANTHER" id="PTHR33692">
    <property type="entry name" value="RIBOSOME MATURATION FACTOR RIMM"/>
    <property type="match status" value="1"/>
</dbReference>
<dbReference type="Gene3D" id="2.40.30.60">
    <property type="entry name" value="RimM"/>
    <property type="match status" value="1"/>
</dbReference>
<comment type="subunit">
    <text evidence="5">Binds ribosomal protein uS19.</text>
</comment>
<dbReference type="Pfam" id="PF01782">
    <property type="entry name" value="RimM"/>
    <property type="match status" value="1"/>
</dbReference>
<comment type="function">
    <text evidence="5">An accessory protein needed during the final step in the assembly of 30S ribosomal subunit, possibly for assembly of the head region. Essential for efficient processing of 16S rRNA. May be needed both before and after RbfA during the maturation of 16S rRNA. It has affinity for free ribosomal 30S subunits but not for 70S ribosomes.</text>
</comment>
<dbReference type="EMBL" id="BMGM01000001">
    <property type="protein sequence ID" value="GGE26449.1"/>
    <property type="molecule type" value="Genomic_DNA"/>
</dbReference>
<reference evidence="9" key="1">
    <citation type="journal article" date="2019" name="Int. J. Syst. Evol. Microbiol.">
        <title>The Global Catalogue of Microorganisms (GCM) 10K type strain sequencing project: providing services to taxonomists for standard genome sequencing and annotation.</title>
        <authorList>
            <consortium name="The Broad Institute Genomics Platform"/>
            <consortium name="The Broad Institute Genome Sequencing Center for Infectious Disease"/>
            <person name="Wu L."/>
            <person name="Ma J."/>
        </authorList>
    </citation>
    <scope>NUCLEOTIDE SEQUENCE [LARGE SCALE GENOMIC DNA]</scope>
    <source>
        <strain evidence="9">CGMCC 1.12931</strain>
    </source>
</reference>
<dbReference type="NCBIfam" id="TIGR02273">
    <property type="entry name" value="16S_RimM"/>
    <property type="match status" value="1"/>
</dbReference>
<organism evidence="8 9">
    <name type="scientific">Psychroflexus planctonicus</name>
    <dbReference type="NCBI Taxonomy" id="1526575"/>
    <lineage>
        <taxon>Bacteria</taxon>
        <taxon>Pseudomonadati</taxon>
        <taxon>Bacteroidota</taxon>
        <taxon>Flavobacteriia</taxon>
        <taxon>Flavobacteriales</taxon>
        <taxon>Flavobacteriaceae</taxon>
        <taxon>Psychroflexus</taxon>
    </lineage>
</organism>
<dbReference type="HAMAP" id="MF_00014">
    <property type="entry name" value="Ribosome_mat_RimM"/>
    <property type="match status" value="1"/>
</dbReference>
<evidence type="ECO:0000256" key="2">
    <source>
        <dbReference type="ARBA" id="ARBA00022517"/>
    </source>
</evidence>
<keyword evidence="3 5" id="KW-0698">rRNA processing</keyword>
<dbReference type="InterPro" id="IPR009000">
    <property type="entry name" value="Transl_B-barrel_sf"/>
</dbReference>
<dbReference type="InterPro" id="IPR002676">
    <property type="entry name" value="RimM_N"/>
</dbReference>
<dbReference type="Gene3D" id="2.30.30.240">
    <property type="entry name" value="PRC-barrel domain"/>
    <property type="match status" value="1"/>
</dbReference>
<keyword evidence="9" id="KW-1185">Reference proteome</keyword>
<comment type="subcellular location">
    <subcellularLocation>
        <location evidence="5">Cytoplasm</location>
    </subcellularLocation>
</comment>
<dbReference type="SUPFAM" id="SSF50447">
    <property type="entry name" value="Translation proteins"/>
    <property type="match status" value="1"/>
</dbReference>
<keyword evidence="2 5" id="KW-0690">Ribosome biogenesis</keyword>
<comment type="similarity">
    <text evidence="5">Belongs to the RimM family.</text>
</comment>